<dbReference type="PANTHER" id="PTHR30137:SF20">
    <property type="entry name" value="N-ACETYL-S-ALKYLCYSTEINE MONOOXYGENASE"/>
    <property type="match status" value="1"/>
</dbReference>
<name>A0A1T5EJJ3_9BACT</name>
<protein>
    <submittedName>
        <fullName evidence="3">Luciferase family oxidoreductase, group 1</fullName>
    </submittedName>
</protein>
<feature type="domain" description="Luciferase-like" evidence="2">
    <location>
        <begin position="5"/>
        <end position="299"/>
    </location>
</feature>
<dbReference type="GO" id="GO:0016705">
    <property type="term" value="F:oxidoreductase activity, acting on paired donors, with incorporation or reduction of molecular oxygen"/>
    <property type="evidence" value="ECO:0007669"/>
    <property type="project" value="InterPro"/>
</dbReference>
<evidence type="ECO:0000313" key="3">
    <source>
        <dbReference type="EMBL" id="SKB84039.1"/>
    </source>
</evidence>
<comment type="similarity">
    <text evidence="1">To bacterial alkanal monooxygenase alpha and beta chains.</text>
</comment>
<dbReference type="InterPro" id="IPR011251">
    <property type="entry name" value="Luciferase-like_dom"/>
</dbReference>
<dbReference type="NCBIfam" id="TIGR03558">
    <property type="entry name" value="oxido_grp_1"/>
    <property type="match status" value="1"/>
</dbReference>
<evidence type="ECO:0000256" key="1">
    <source>
        <dbReference type="ARBA" id="ARBA00007789"/>
    </source>
</evidence>
<evidence type="ECO:0000259" key="2">
    <source>
        <dbReference type="Pfam" id="PF00296"/>
    </source>
</evidence>
<evidence type="ECO:0000313" key="4">
    <source>
        <dbReference type="Proteomes" id="UP000190897"/>
    </source>
</evidence>
<dbReference type="Gene3D" id="3.20.20.30">
    <property type="entry name" value="Luciferase-like domain"/>
    <property type="match status" value="1"/>
</dbReference>
<dbReference type="RefSeq" id="WP_082214992.1">
    <property type="nucleotide sequence ID" value="NZ_FUZA01000002.1"/>
</dbReference>
<accession>A0A1T5EJJ3</accession>
<dbReference type="EMBL" id="FUZA01000002">
    <property type="protein sequence ID" value="SKB84039.1"/>
    <property type="molecule type" value="Genomic_DNA"/>
</dbReference>
<organism evidence="3 4">
    <name type="scientific">Dyadobacter psychrophilus</name>
    <dbReference type="NCBI Taxonomy" id="651661"/>
    <lineage>
        <taxon>Bacteria</taxon>
        <taxon>Pseudomonadati</taxon>
        <taxon>Bacteroidota</taxon>
        <taxon>Cytophagia</taxon>
        <taxon>Cytophagales</taxon>
        <taxon>Spirosomataceae</taxon>
        <taxon>Dyadobacter</taxon>
    </lineage>
</organism>
<dbReference type="STRING" id="651661.SAMN05660293_02515"/>
<gene>
    <name evidence="3" type="ORF">SAMN05660293_02515</name>
</gene>
<dbReference type="OrthoDB" id="9780518at2"/>
<keyword evidence="4" id="KW-1185">Reference proteome</keyword>
<dbReference type="Proteomes" id="UP000190897">
    <property type="component" value="Unassembled WGS sequence"/>
</dbReference>
<dbReference type="InterPro" id="IPR036661">
    <property type="entry name" value="Luciferase-like_sf"/>
</dbReference>
<dbReference type="SUPFAM" id="SSF51679">
    <property type="entry name" value="Bacterial luciferase-like"/>
    <property type="match status" value="1"/>
</dbReference>
<sequence length="337" mass="37663">MKNIKLGILDQSVVRQGTTVQQAIQETIATAKLAEQLEYSRFWVSEHHNSTFIAGSTPEVLMVKLADATSHIRIGSGGIMLPNHSALKVAENFRMLETLFPGRIDLGMGRAPGTDRITSSLLNPSNDFSESSYLRQLEHLQHFFRDTAGTERGFIYAAPQSPTIPMQWILSSSGGSSNIAARFGMGLAVAKFINGFVKADVIETYRKNFRPSDQYAEPHALLSVFVLCGETEEKALEMRKMMDYILVEFEKGKFGPFPDAETVRKYKFTAGELERIRYNSGRIVSGTKEDVKEQLTALANDFDVDEIIISTMADSSENRVRSFELISEAFNLREPVQ</sequence>
<dbReference type="PANTHER" id="PTHR30137">
    <property type="entry name" value="LUCIFERASE-LIKE MONOOXYGENASE"/>
    <property type="match status" value="1"/>
</dbReference>
<dbReference type="InterPro" id="IPR019949">
    <property type="entry name" value="CmoO-like"/>
</dbReference>
<reference evidence="4" key="1">
    <citation type="submission" date="2017-02" db="EMBL/GenBank/DDBJ databases">
        <authorList>
            <person name="Varghese N."/>
            <person name="Submissions S."/>
        </authorList>
    </citation>
    <scope>NUCLEOTIDE SEQUENCE [LARGE SCALE GENOMIC DNA]</scope>
    <source>
        <strain evidence="4">DSM 22270</strain>
    </source>
</reference>
<dbReference type="AlphaFoldDB" id="A0A1T5EJJ3"/>
<proteinExistence type="predicted"/>
<dbReference type="GO" id="GO:0005829">
    <property type="term" value="C:cytosol"/>
    <property type="evidence" value="ECO:0007669"/>
    <property type="project" value="TreeGrafter"/>
</dbReference>
<dbReference type="InterPro" id="IPR050766">
    <property type="entry name" value="Bact_Lucif_Oxidored"/>
</dbReference>
<dbReference type="Pfam" id="PF00296">
    <property type="entry name" value="Bac_luciferase"/>
    <property type="match status" value="1"/>
</dbReference>